<keyword evidence="11" id="KW-1185">Reference proteome</keyword>
<comment type="caution">
    <text evidence="10">The sequence shown here is derived from an EMBL/GenBank/DDBJ whole genome shotgun (WGS) entry which is preliminary data.</text>
</comment>
<evidence type="ECO:0000256" key="7">
    <source>
        <dbReference type="ARBA" id="ARBA00070406"/>
    </source>
</evidence>
<proteinExistence type="predicted"/>
<name>A0A919BX58_STRFL</name>
<dbReference type="InterPro" id="IPR036390">
    <property type="entry name" value="WH_DNA-bd_sf"/>
</dbReference>
<accession>A0A919BX58</accession>
<dbReference type="InterPro" id="IPR005471">
    <property type="entry name" value="Tscrpt_reg_IclR_N"/>
</dbReference>
<dbReference type="Gene3D" id="3.30.450.40">
    <property type="match status" value="1"/>
</dbReference>
<keyword evidence="2" id="KW-0805">Transcription regulation</keyword>
<reference evidence="10" key="2">
    <citation type="submission" date="2020-09" db="EMBL/GenBank/DDBJ databases">
        <authorList>
            <person name="Sun Q."/>
            <person name="Ohkuma M."/>
        </authorList>
    </citation>
    <scope>NUCLEOTIDE SEQUENCE</scope>
    <source>
        <strain evidence="10">JCM 4122</strain>
    </source>
</reference>
<dbReference type="RefSeq" id="WP_229915807.1">
    <property type="nucleotide sequence ID" value="NZ_BNBE01000004.1"/>
</dbReference>
<dbReference type="InterPro" id="IPR029016">
    <property type="entry name" value="GAF-like_dom_sf"/>
</dbReference>
<comment type="function">
    <text evidence="6">May be an activator protein for the gylABX operon.</text>
</comment>
<dbReference type="PROSITE" id="PS51077">
    <property type="entry name" value="HTH_ICLR"/>
    <property type="match status" value="1"/>
</dbReference>
<evidence type="ECO:0000256" key="6">
    <source>
        <dbReference type="ARBA" id="ARBA00058938"/>
    </source>
</evidence>
<keyword evidence="3" id="KW-0238">DNA-binding</keyword>
<keyword evidence="5" id="KW-0804">Transcription</keyword>
<sequence length="274" mass="29083">MTTTGAEPVRPPAGAQAVRRALDVLHSFHDNRPDLSVSDLARRLGLSTSTAHRLVRTLLAADFLEQDARTARYRLGPAVTELGRLSYHQRGLHLAAPELADLAERTGATADLALRSGPYAVIVAGGSVTPKVGLRRPLHSTALGKVLLAWPRAGETGPLALPPLYAFTNRTIVEPAALAAELARVREAGHALNDGESARGVRTVAVPVLERTGHARFALAVRATPDLITDARLDWFLSRAHACARALEVLLLPPADRRAPEEGTAAAPDAAAPR</sequence>
<dbReference type="GO" id="GO:0003677">
    <property type="term" value="F:DNA binding"/>
    <property type="evidence" value="ECO:0007669"/>
    <property type="project" value="UniProtKB-KW"/>
</dbReference>
<feature type="domain" description="HTH iclR-type" evidence="8">
    <location>
        <begin position="15"/>
        <end position="77"/>
    </location>
</feature>
<keyword evidence="4" id="KW-0010">Activator</keyword>
<dbReference type="InterPro" id="IPR011991">
    <property type="entry name" value="ArsR-like_HTH"/>
</dbReference>
<evidence type="ECO:0000259" key="9">
    <source>
        <dbReference type="PROSITE" id="PS51078"/>
    </source>
</evidence>
<evidence type="ECO:0000259" key="8">
    <source>
        <dbReference type="PROSITE" id="PS51077"/>
    </source>
</evidence>
<dbReference type="SMART" id="SM00346">
    <property type="entry name" value="HTH_ICLR"/>
    <property type="match status" value="1"/>
</dbReference>
<reference evidence="10" key="1">
    <citation type="journal article" date="2014" name="Int. J. Syst. Evol. Microbiol.">
        <title>Complete genome sequence of Corynebacterium casei LMG S-19264T (=DSM 44701T), isolated from a smear-ripened cheese.</title>
        <authorList>
            <consortium name="US DOE Joint Genome Institute (JGI-PGF)"/>
            <person name="Walter F."/>
            <person name="Albersmeier A."/>
            <person name="Kalinowski J."/>
            <person name="Ruckert C."/>
        </authorList>
    </citation>
    <scope>NUCLEOTIDE SEQUENCE</scope>
    <source>
        <strain evidence="10">JCM 4122</strain>
    </source>
</reference>
<evidence type="ECO:0000256" key="5">
    <source>
        <dbReference type="ARBA" id="ARBA00023163"/>
    </source>
</evidence>
<dbReference type="GO" id="GO:0006071">
    <property type="term" value="P:glycerol metabolic process"/>
    <property type="evidence" value="ECO:0007669"/>
    <property type="project" value="UniProtKB-KW"/>
</dbReference>
<gene>
    <name evidence="10" type="primary">yagI</name>
    <name evidence="10" type="ORF">GCM10017667_70970</name>
</gene>
<dbReference type="PANTHER" id="PTHR30136:SF24">
    <property type="entry name" value="HTH-TYPE TRANSCRIPTIONAL REPRESSOR ALLR"/>
    <property type="match status" value="1"/>
</dbReference>
<dbReference type="Pfam" id="PF01614">
    <property type="entry name" value="IclR_C"/>
    <property type="match status" value="1"/>
</dbReference>
<protein>
    <recommendedName>
        <fullName evidence="7">Glycerol operon regulatory protein</fullName>
    </recommendedName>
</protein>
<evidence type="ECO:0000256" key="1">
    <source>
        <dbReference type="ARBA" id="ARBA00022798"/>
    </source>
</evidence>
<keyword evidence="1" id="KW-0319">Glycerol metabolism</keyword>
<dbReference type="SUPFAM" id="SSF55781">
    <property type="entry name" value="GAF domain-like"/>
    <property type="match status" value="1"/>
</dbReference>
<dbReference type="SUPFAM" id="SSF46785">
    <property type="entry name" value="Winged helix' DNA-binding domain"/>
    <property type="match status" value="1"/>
</dbReference>
<feature type="domain" description="IclR-ED" evidence="9">
    <location>
        <begin position="78"/>
        <end position="253"/>
    </location>
</feature>
<dbReference type="EMBL" id="BNBE01000004">
    <property type="protein sequence ID" value="GHG24913.1"/>
    <property type="molecule type" value="Genomic_DNA"/>
</dbReference>
<dbReference type="GO" id="GO:0003700">
    <property type="term" value="F:DNA-binding transcription factor activity"/>
    <property type="evidence" value="ECO:0007669"/>
    <property type="project" value="TreeGrafter"/>
</dbReference>
<evidence type="ECO:0000256" key="4">
    <source>
        <dbReference type="ARBA" id="ARBA00023159"/>
    </source>
</evidence>
<dbReference type="InterPro" id="IPR050707">
    <property type="entry name" value="HTH_MetabolicPath_Reg"/>
</dbReference>
<dbReference type="GO" id="GO:0045892">
    <property type="term" value="P:negative regulation of DNA-templated transcription"/>
    <property type="evidence" value="ECO:0007669"/>
    <property type="project" value="TreeGrafter"/>
</dbReference>
<dbReference type="Gene3D" id="1.10.10.10">
    <property type="entry name" value="Winged helix-like DNA-binding domain superfamily/Winged helix DNA-binding domain"/>
    <property type="match status" value="1"/>
</dbReference>
<evidence type="ECO:0000256" key="3">
    <source>
        <dbReference type="ARBA" id="ARBA00023125"/>
    </source>
</evidence>
<dbReference type="PANTHER" id="PTHR30136">
    <property type="entry name" value="HELIX-TURN-HELIX TRANSCRIPTIONAL REGULATOR, ICLR FAMILY"/>
    <property type="match status" value="1"/>
</dbReference>
<dbReference type="FunFam" id="1.10.10.10:FF:000056">
    <property type="entry name" value="IclR family transcriptional regulator"/>
    <property type="match status" value="1"/>
</dbReference>
<dbReference type="AlphaFoldDB" id="A0A919BX58"/>
<evidence type="ECO:0000313" key="10">
    <source>
        <dbReference type="EMBL" id="GHG24913.1"/>
    </source>
</evidence>
<dbReference type="Proteomes" id="UP000632849">
    <property type="component" value="Unassembled WGS sequence"/>
</dbReference>
<dbReference type="InterPro" id="IPR014757">
    <property type="entry name" value="Tscrpt_reg_IclR_C"/>
</dbReference>
<dbReference type="PROSITE" id="PS51078">
    <property type="entry name" value="ICLR_ED"/>
    <property type="match status" value="1"/>
</dbReference>
<evidence type="ECO:0000313" key="11">
    <source>
        <dbReference type="Proteomes" id="UP000632849"/>
    </source>
</evidence>
<organism evidence="10 11">
    <name type="scientific">Streptomyces filamentosus</name>
    <name type="common">Streptomyces roseosporus</name>
    <dbReference type="NCBI Taxonomy" id="67294"/>
    <lineage>
        <taxon>Bacteria</taxon>
        <taxon>Bacillati</taxon>
        <taxon>Actinomycetota</taxon>
        <taxon>Actinomycetes</taxon>
        <taxon>Kitasatosporales</taxon>
        <taxon>Streptomycetaceae</taxon>
        <taxon>Streptomyces</taxon>
    </lineage>
</organism>
<dbReference type="CDD" id="cd00090">
    <property type="entry name" value="HTH_ARSR"/>
    <property type="match status" value="1"/>
</dbReference>
<evidence type="ECO:0000256" key="2">
    <source>
        <dbReference type="ARBA" id="ARBA00023015"/>
    </source>
</evidence>
<dbReference type="InterPro" id="IPR036388">
    <property type="entry name" value="WH-like_DNA-bd_sf"/>
</dbReference>
<dbReference type="Pfam" id="PF09339">
    <property type="entry name" value="HTH_IclR"/>
    <property type="match status" value="1"/>
</dbReference>